<dbReference type="Proteomes" id="UP000094569">
    <property type="component" value="Unassembled WGS sequence"/>
</dbReference>
<protein>
    <submittedName>
        <fullName evidence="1">Uncharacterized protein</fullName>
    </submittedName>
</protein>
<reference evidence="1 2" key="1">
    <citation type="journal article" date="2016" name="BMC Genomics">
        <title>Comparative genomic and transcriptomic analyses of the Fuzhuan brick tea-fermentation fungus Aspergillus cristatus.</title>
        <authorList>
            <person name="Ge Y."/>
            <person name="Wang Y."/>
            <person name="Liu Y."/>
            <person name="Tan Y."/>
            <person name="Ren X."/>
            <person name="Zhang X."/>
            <person name="Hyde K.D."/>
            <person name="Liu Y."/>
            <person name="Liu Z."/>
        </authorList>
    </citation>
    <scope>NUCLEOTIDE SEQUENCE [LARGE SCALE GENOMIC DNA]</scope>
    <source>
        <strain evidence="1 2">GZAAS20.1005</strain>
    </source>
</reference>
<organism evidence="1 2">
    <name type="scientific">Aspergillus cristatus</name>
    <name type="common">Chinese Fuzhuan brick tea-fermentation fungus</name>
    <name type="synonym">Eurotium cristatum</name>
    <dbReference type="NCBI Taxonomy" id="573508"/>
    <lineage>
        <taxon>Eukaryota</taxon>
        <taxon>Fungi</taxon>
        <taxon>Dikarya</taxon>
        <taxon>Ascomycota</taxon>
        <taxon>Pezizomycotina</taxon>
        <taxon>Eurotiomycetes</taxon>
        <taxon>Eurotiomycetidae</taxon>
        <taxon>Eurotiales</taxon>
        <taxon>Aspergillaceae</taxon>
        <taxon>Aspergillus</taxon>
        <taxon>Aspergillus subgen. Aspergillus</taxon>
    </lineage>
</organism>
<evidence type="ECO:0000313" key="1">
    <source>
        <dbReference type="EMBL" id="ODM21343.1"/>
    </source>
</evidence>
<dbReference type="VEuPathDB" id="FungiDB:SI65_02186"/>
<keyword evidence="2" id="KW-1185">Reference proteome</keyword>
<gene>
    <name evidence="1" type="ORF">SI65_02186</name>
</gene>
<evidence type="ECO:0000313" key="2">
    <source>
        <dbReference type="Proteomes" id="UP000094569"/>
    </source>
</evidence>
<comment type="caution">
    <text evidence="1">The sequence shown here is derived from an EMBL/GenBank/DDBJ whole genome shotgun (WGS) entry which is preliminary data.</text>
</comment>
<proteinExistence type="predicted"/>
<name>A0A1E3BK30_ASPCR</name>
<dbReference type="EMBL" id="JXNT01000002">
    <property type="protein sequence ID" value="ODM21343.1"/>
    <property type="molecule type" value="Genomic_DNA"/>
</dbReference>
<dbReference type="AlphaFoldDB" id="A0A1E3BK30"/>
<accession>A0A1E3BK30</accession>
<sequence>MKVISDYSRNKSHNRINKKCQRFEEHPESTPLHVGDTYFKRMNTISQCIKYTSSWGESGDLSNYMKLYAHGRTLEVEVNAVLKDDRSRREPHWLKEYLTKVTSFPVSVHALLRLVTAPALRSRFLLGKSFEVEDVWNATCRFKVPPFQKWEKVAEKALETRNAKRDLCDSKPGLGELPGKTKEASINCEIAIVLTLLSKENEG</sequence>